<sequence>MASNRETTFEEFQVDERFKKLKRSFKLAMLRKTHSDDGGMSVGINQSSISSINVDSLDSNCVIPSLQTCAIKSEILASSNNLRNLVLTKRNYKANQGIMTTSSVKQDDYLDDRHIMPPPRRNTVYRTPKETQNKVPTLSNYGSAASDLLHRSIQSSTVNNLSLENSPSCISHASPSFISNTDTNKVYSHSLVAPMKCTNDIHIIERIFLKWKVMLNDHYELIIKGTLECGKVARSKPVIRRYSATCVESKYKHIYSLKGNIVDERNVLPDYIRGKFHNGFPDDWENVHQIWRTYVSQGCPVTFRWPTPITDSDDDLKSELTELTYIRTTNNKTIPMKTYNTIECINSENPSNTSSKNEEKRNYSHSFQRCEENTLFVKPLVSNSKKDITPIPQTRNIELAHDEDKQNIDLDVNPLLPEISFIVMNKLKDVIREDKLHIIINNLANKNCSPKYIDKIIELFKCSDYIVSYRAKSECNGDSAVFMNCGTSSKFETIPLQSSLSCNDNPTNINKLENHININKFENNIMEQSKNYMPSTDLRCGSIRNDCNSIQSSNSINIKQQHDNNNDSNESESETYGVPKISEIGRILHAQKASKKIYKHKVRKKPTNSQCNAKEIEHKFTHAANPITNNNKSVSDASDISITEDETEARKRYERMNIAQKSREDTFYRYSGIRKNNFDVHGANKPVMQNEQSLDTLEAQRVNFNVFVKEQKAPHRVQENAHSQFVPDIDYTINSDIDVSTNKQKKDENMRGLHSNLDQEIVINSKSNSNFENPPVLRESRREFIEQPKSETVRAKPNIISSMPVNLKLRIKKIDSKLEQFKREQAEQASNVIIVENEEHKQYSNIQPSEEIQKKKSISKPSTQTVANDKICSITNKENESNINSTNLKPTMMTNPTIEQSKNNELKVENNRKVLCSWVPKVIYYAKSKFELGLIFEGKLLNEAGHVVHRKFTTDIILKRLSPMLIETVNHEFYELSGHLKDNKYVIPKELAKQCRNGCPANIEQFCLTWKRLQNCKIQEMNEKPHNTSMNSLNTFISSRGRRIIPSLSYWTGERITLKDNNLVYNPGSSQESSLQSLIETSIEALGTEETKKQKVNSKNTSKEQKLLPNSNEIPSTNKNRTIVIETIQASNKSPKTKAANSTKRSYKLNKSQKPRIKRRMKQNLISSTDSSEEEHKVPPPKRVHTQLNTETPSQYTMTLRKRNPPTKKTRCNITYSYYKDITSTEDFLSEVTSM</sequence>
<name>E2A0W1_CAMFO</name>
<dbReference type="AlphaFoldDB" id="E2A0W1"/>
<feature type="region of interest" description="Disordered" evidence="1">
    <location>
        <begin position="556"/>
        <end position="578"/>
    </location>
</feature>
<reference evidence="3 4" key="1">
    <citation type="journal article" date="2010" name="Science">
        <title>Genomic comparison of the ants Camponotus floridanus and Harpegnathos saltator.</title>
        <authorList>
            <person name="Bonasio R."/>
            <person name="Zhang G."/>
            <person name="Ye C."/>
            <person name="Mutti N.S."/>
            <person name="Fang X."/>
            <person name="Qin N."/>
            <person name="Donahue G."/>
            <person name="Yang P."/>
            <person name="Li Q."/>
            <person name="Li C."/>
            <person name="Zhang P."/>
            <person name="Huang Z."/>
            <person name="Berger S.L."/>
            <person name="Reinberg D."/>
            <person name="Wang J."/>
            <person name="Liebig J."/>
        </authorList>
    </citation>
    <scope>NUCLEOTIDE SEQUENCE [LARGE SCALE GENOMIC DNA]</scope>
    <source>
        <strain evidence="4">C129</strain>
    </source>
</reference>
<evidence type="ECO:0000313" key="4">
    <source>
        <dbReference type="Proteomes" id="UP000000311"/>
    </source>
</evidence>
<accession>E2A0W1</accession>
<keyword evidence="4" id="KW-1185">Reference proteome</keyword>
<evidence type="ECO:0000313" key="3">
    <source>
        <dbReference type="EMBL" id="EFN73014.1"/>
    </source>
</evidence>
<gene>
    <name evidence="3" type="ORF">EAG_11306</name>
</gene>
<dbReference type="Pfam" id="PF09133">
    <property type="entry name" value="SANTA"/>
    <property type="match status" value="1"/>
</dbReference>
<dbReference type="InParanoid" id="E2A0W1"/>
<dbReference type="Proteomes" id="UP000000311">
    <property type="component" value="Unassembled WGS sequence"/>
</dbReference>
<feature type="region of interest" description="Disordered" evidence="1">
    <location>
        <begin position="1090"/>
        <end position="1187"/>
    </location>
</feature>
<dbReference type="OrthoDB" id="118550at2759"/>
<feature type="compositionally biased region" description="Polar residues" evidence="1">
    <location>
        <begin position="1108"/>
        <end position="1121"/>
    </location>
</feature>
<dbReference type="InterPro" id="IPR015216">
    <property type="entry name" value="SANTA"/>
</dbReference>
<feature type="compositionally biased region" description="Polar residues" evidence="1">
    <location>
        <begin position="1128"/>
        <end position="1144"/>
    </location>
</feature>
<dbReference type="OMA" id="EQFCLTW"/>
<protein>
    <recommendedName>
        <fullName evidence="2">SANTA domain-containing protein</fullName>
    </recommendedName>
</protein>
<feature type="domain" description="SANTA" evidence="2">
    <location>
        <begin position="210"/>
        <end position="286"/>
    </location>
</feature>
<proteinExistence type="predicted"/>
<evidence type="ECO:0000259" key="2">
    <source>
        <dbReference type="Pfam" id="PF09133"/>
    </source>
</evidence>
<organism evidence="4">
    <name type="scientific">Camponotus floridanus</name>
    <name type="common">Florida carpenter ant</name>
    <dbReference type="NCBI Taxonomy" id="104421"/>
    <lineage>
        <taxon>Eukaryota</taxon>
        <taxon>Metazoa</taxon>
        <taxon>Ecdysozoa</taxon>
        <taxon>Arthropoda</taxon>
        <taxon>Hexapoda</taxon>
        <taxon>Insecta</taxon>
        <taxon>Pterygota</taxon>
        <taxon>Neoptera</taxon>
        <taxon>Endopterygota</taxon>
        <taxon>Hymenoptera</taxon>
        <taxon>Apocrita</taxon>
        <taxon>Aculeata</taxon>
        <taxon>Formicoidea</taxon>
        <taxon>Formicidae</taxon>
        <taxon>Formicinae</taxon>
        <taxon>Camponotus</taxon>
    </lineage>
</organism>
<dbReference type="EMBL" id="GL435626">
    <property type="protein sequence ID" value="EFN73014.1"/>
    <property type="molecule type" value="Genomic_DNA"/>
</dbReference>
<evidence type="ECO:0000256" key="1">
    <source>
        <dbReference type="SAM" id="MobiDB-lite"/>
    </source>
</evidence>
<feature type="compositionally biased region" description="Basic residues" evidence="1">
    <location>
        <begin position="1145"/>
        <end position="1162"/>
    </location>
</feature>